<evidence type="ECO:0000256" key="2">
    <source>
        <dbReference type="ARBA" id="ARBA00022692"/>
    </source>
</evidence>
<keyword evidence="2 6" id="KW-0812">Transmembrane</keyword>
<feature type="domain" description="Major facilitator superfamily (MFS) profile" evidence="7">
    <location>
        <begin position="356"/>
        <end position="788"/>
    </location>
</feature>
<name>R0K1L2_EXST2</name>
<dbReference type="Pfam" id="PF07690">
    <property type="entry name" value="MFS_1"/>
    <property type="match status" value="1"/>
</dbReference>
<dbReference type="GO" id="GO:0005886">
    <property type="term" value="C:plasma membrane"/>
    <property type="evidence" value="ECO:0007669"/>
    <property type="project" value="TreeGrafter"/>
</dbReference>
<proteinExistence type="predicted"/>
<feature type="transmembrane region" description="Helical" evidence="6">
    <location>
        <begin position="483"/>
        <end position="505"/>
    </location>
</feature>
<dbReference type="OrthoDB" id="3357846at2759"/>
<feature type="transmembrane region" description="Helical" evidence="6">
    <location>
        <begin position="762"/>
        <end position="784"/>
    </location>
</feature>
<accession>R0K1L2</accession>
<dbReference type="InterPro" id="IPR036259">
    <property type="entry name" value="MFS_trans_sf"/>
</dbReference>
<dbReference type="HOGENOM" id="CLU_008455_11_1_1"/>
<protein>
    <recommendedName>
        <fullName evidence="7">Major facilitator superfamily (MFS) profile domain-containing protein</fullName>
    </recommendedName>
</protein>
<dbReference type="InterPro" id="IPR011701">
    <property type="entry name" value="MFS"/>
</dbReference>
<dbReference type="GeneID" id="19406283"/>
<dbReference type="FunFam" id="1.20.1250.20:FF:000011">
    <property type="entry name" value="MFS multidrug transporter, putative"/>
    <property type="match status" value="1"/>
</dbReference>
<gene>
    <name evidence="8" type="ORF">SETTUDRAFT_97119</name>
</gene>
<dbReference type="EMBL" id="KB908855">
    <property type="protein sequence ID" value="EOA82317.1"/>
    <property type="molecule type" value="Genomic_DNA"/>
</dbReference>
<dbReference type="PROSITE" id="PS50850">
    <property type="entry name" value="MFS"/>
    <property type="match status" value="1"/>
</dbReference>
<feature type="transmembrane region" description="Helical" evidence="6">
    <location>
        <begin position="386"/>
        <end position="410"/>
    </location>
</feature>
<sequence>MPRDCTIDESSLPSVFQAQWKSNPDATALPFPRDNPPFALTAIDWQQLSLTDAQYTPHSWTNLHELISTHQLEALKRWPSSLKAYLAWTAHAKAKYGSIMAYLLNQRLFWEPLEDDTGALRFHVQKAEPFADAADFKILRNDWTYGVEDGIRHIVVWIKQRLPVDEKGALSAEGRRMVDGFVKREFRAKAGEMREGDKVMWFKNTTDLQSVRSLEHVHVLVRDVDEDVMTDLIRDSAFGHCVRLVTRRKYLQYPEEKDPEAWKKYVNPEKSGYAAFHGSTEPPSNAGDLEELRQAQDGRGREASDSDSSRTLGGVNGDSGVRIDSEKGRDYHVVDWYGPDDPQNPRNWSRAKRYFVTFEICFLTFSVYIGSAIYTPGLMDVMRDFGVAQVPALLGLTLYVAGYGLGPLIWSPMSEIPQIGRLWVYIGTLLVFVLFQIPTALAVNFGMLLAFRFLTGFFGSPALATGGASIVDMYRPQKQVYGLSVWGIGAVCGPVLGPLVGGFAVMAEGWTWTIWELMWLSGVCWVVLFFFLPETSSANILHRRAKRLRKLTGDDRFTCEPDLAASHMTPKDIVLMTLVRPITLNFTEPIVLLLNLYIALIYGLLYIWFESFAIVFEGIYHFNLGGLGLAFLGILVGTLLAAGALLAWNYYYLEKQFDENGNIEPEKRLIPAMVGCFFVPICLFWFGWAPRPDVHYMVPIVGSGCFGIAAFMLFQAVLPYLSDAYPEYVASVLAGNDLMRSAFGAGFPLFAGAMYKKLGVDWASSLLAFLGVAFIPIPFALYKWGKQIRHKSKMARKDI</sequence>
<dbReference type="eggNOG" id="KOG0255">
    <property type="taxonomic scope" value="Eukaryota"/>
</dbReference>
<evidence type="ECO:0000256" key="5">
    <source>
        <dbReference type="SAM" id="MobiDB-lite"/>
    </source>
</evidence>
<keyword evidence="3 6" id="KW-1133">Transmembrane helix</keyword>
<feature type="transmembrane region" description="Helical" evidence="6">
    <location>
        <begin position="449"/>
        <end position="471"/>
    </location>
</feature>
<feature type="transmembrane region" description="Helical" evidence="6">
    <location>
        <begin position="422"/>
        <end position="443"/>
    </location>
</feature>
<keyword evidence="9" id="KW-1185">Reference proteome</keyword>
<evidence type="ECO:0000256" key="1">
    <source>
        <dbReference type="ARBA" id="ARBA00004141"/>
    </source>
</evidence>
<dbReference type="InterPro" id="IPR020846">
    <property type="entry name" value="MFS_dom"/>
</dbReference>
<feature type="transmembrane region" description="Helical" evidence="6">
    <location>
        <begin position="669"/>
        <end position="688"/>
    </location>
</feature>
<feature type="transmembrane region" description="Helical" evidence="6">
    <location>
        <begin position="517"/>
        <end position="541"/>
    </location>
</feature>
<dbReference type="GO" id="GO:1990961">
    <property type="term" value="P:xenobiotic detoxification by transmembrane export across the plasma membrane"/>
    <property type="evidence" value="ECO:0007669"/>
    <property type="project" value="TreeGrafter"/>
</dbReference>
<dbReference type="GO" id="GO:0015244">
    <property type="term" value="F:fluconazole transmembrane transporter activity"/>
    <property type="evidence" value="ECO:0007669"/>
    <property type="project" value="TreeGrafter"/>
</dbReference>
<keyword evidence="4 6" id="KW-0472">Membrane</keyword>
<dbReference type="Pfam" id="PF12239">
    <property type="entry name" value="DUF3605"/>
    <property type="match status" value="1"/>
</dbReference>
<feature type="transmembrane region" description="Helical" evidence="6">
    <location>
        <begin position="629"/>
        <end position="648"/>
    </location>
</feature>
<dbReference type="InterPro" id="IPR022036">
    <property type="entry name" value="DUF3605"/>
</dbReference>
<dbReference type="AlphaFoldDB" id="R0K1L2"/>
<comment type="subcellular location">
    <subcellularLocation>
        <location evidence="1">Membrane</location>
        <topology evidence="1">Multi-pass membrane protein</topology>
    </subcellularLocation>
</comment>
<dbReference type="Proteomes" id="UP000016935">
    <property type="component" value="Unassembled WGS sequence"/>
</dbReference>
<feature type="transmembrane region" description="Helical" evidence="6">
    <location>
        <begin position="728"/>
        <end position="750"/>
    </location>
</feature>
<feature type="compositionally biased region" description="Basic and acidic residues" evidence="5">
    <location>
        <begin position="294"/>
        <end position="308"/>
    </location>
</feature>
<feature type="transmembrane region" description="Helical" evidence="6">
    <location>
        <begin position="590"/>
        <end position="609"/>
    </location>
</feature>
<evidence type="ECO:0000256" key="4">
    <source>
        <dbReference type="ARBA" id="ARBA00023136"/>
    </source>
</evidence>
<dbReference type="PANTHER" id="PTHR23502">
    <property type="entry name" value="MAJOR FACILITATOR SUPERFAMILY"/>
    <property type="match status" value="1"/>
</dbReference>
<feature type="transmembrane region" description="Helical" evidence="6">
    <location>
        <begin position="354"/>
        <end position="374"/>
    </location>
</feature>
<evidence type="ECO:0000256" key="6">
    <source>
        <dbReference type="SAM" id="Phobius"/>
    </source>
</evidence>
<dbReference type="PANTHER" id="PTHR23502:SF23">
    <property type="entry name" value="FLUCONAZOLE RESISTANCE PROTEIN 1"/>
    <property type="match status" value="1"/>
</dbReference>
<reference evidence="8 9" key="2">
    <citation type="journal article" date="2013" name="PLoS Genet.">
        <title>Comparative genome structure, secondary metabolite, and effector coding capacity across Cochliobolus pathogens.</title>
        <authorList>
            <person name="Condon B.J."/>
            <person name="Leng Y."/>
            <person name="Wu D."/>
            <person name="Bushley K.E."/>
            <person name="Ohm R.A."/>
            <person name="Otillar R."/>
            <person name="Martin J."/>
            <person name="Schackwitz W."/>
            <person name="Grimwood J."/>
            <person name="MohdZainudin N."/>
            <person name="Xue C."/>
            <person name="Wang R."/>
            <person name="Manning V.A."/>
            <person name="Dhillon B."/>
            <person name="Tu Z.J."/>
            <person name="Steffenson B.J."/>
            <person name="Salamov A."/>
            <person name="Sun H."/>
            <person name="Lowry S."/>
            <person name="LaButti K."/>
            <person name="Han J."/>
            <person name="Copeland A."/>
            <person name="Lindquist E."/>
            <person name="Barry K."/>
            <person name="Schmutz J."/>
            <person name="Baker S.E."/>
            <person name="Ciuffetti L.M."/>
            <person name="Grigoriev I.V."/>
            <person name="Zhong S."/>
            <person name="Turgeon B.G."/>
        </authorList>
    </citation>
    <scope>NUCLEOTIDE SEQUENCE [LARGE SCALE GENOMIC DNA]</scope>
    <source>
        <strain evidence="9">28A</strain>
    </source>
</reference>
<feature type="transmembrane region" description="Helical" evidence="6">
    <location>
        <begin position="700"/>
        <end position="721"/>
    </location>
</feature>
<dbReference type="STRING" id="671987.R0K1L2"/>
<evidence type="ECO:0000313" key="9">
    <source>
        <dbReference type="Proteomes" id="UP000016935"/>
    </source>
</evidence>
<dbReference type="Gene3D" id="1.20.1250.20">
    <property type="entry name" value="MFS general substrate transporter like domains"/>
    <property type="match status" value="1"/>
</dbReference>
<dbReference type="SUPFAM" id="SSF103473">
    <property type="entry name" value="MFS general substrate transporter"/>
    <property type="match status" value="1"/>
</dbReference>
<organism evidence="8 9">
    <name type="scientific">Exserohilum turcicum (strain 28A)</name>
    <name type="common">Northern leaf blight fungus</name>
    <name type="synonym">Setosphaeria turcica</name>
    <dbReference type="NCBI Taxonomy" id="671987"/>
    <lineage>
        <taxon>Eukaryota</taxon>
        <taxon>Fungi</taxon>
        <taxon>Dikarya</taxon>
        <taxon>Ascomycota</taxon>
        <taxon>Pezizomycotina</taxon>
        <taxon>Dothideomycetes</taxon>
        <taxon>Pleosporomycetidae</taxon>
        <taxon>Pleosporales</taxon>
        <taxon>Pleosporineae</taxon>
        <taxon>Pleosporaceae</taxon>
        <taxon>Exserohilum</taxon>
    </lineage>
</organism>
<evidence type="ECO:0000256" key="3">
    <source>
        <dbReference type="ARBA" id="ARBA00022989"/>
    </source>
</evidence>
<dbReference type="CDD" id="cd17323">
    <property type="entry name" value="MFS_Tpo1_MDR_like"/>
    <property type="match status" value="1"/>
</dbReference>
<dbReference type="RefSeq" id="XP_008030561.1">
    <property type="nucleotide sequence ID" value="XM_008032370.1"/>
</dbReference>
<feature type="region of interest" description="Disordered" evidence="5">
    <location>
        <begin position="294"/>
        <end position="324"/>
    </location>
</feature>
<evidence type="ECO:0000259" key="7">
    <source>
        <dbReference type="PROSITE" id="PS50850"/>
    </source>
</evidence>
<reference evidence="8 9" key="1">
    <citation type="journal article" date="2012" name="PLoS Pathog.">
        <title>Diverse lifestyles and strategies of plant pathogenesis encoded in the genomes of eighteen Dothideomycetes fungi.</title>
        <authorList>
            <person name="Ohm R.A."/>
            <person name="Feau N."/>
            <person name="Henrissat B."/>
            <person name="Schoch C.L."/>
            <person name="Horwitz B.A."/>
            <person name="Barry K.W."/>
            <person name="Condon B.J."/>
            <person name="Copeland A.C."/>
            <person name="Dhillon B."/>
            <person name="Glaser F."/>
            <person name="Hesse C.N."/>
            <person name="Kosti I."/>
            <person name="LaButti K."/>
            <person name="Lindquist E.A."/>
            <person name="Lucas S."/>
            <person name="Salamov A.A."/>
            <person name="Bradshaw R.E."/>
            <person name="Ciuffetti L."/>
            <person name="Hamelin R.C."/>
            <person name="Kema G.H.J."/>
            <person name="Lawrence C."/>
            <person name="Scott J.A."/>
            <person name="Spatafora J.W."/>
            <person name="Turgeon B.G."/>
            <person name="de Wit P.J.G.M."/>
            <person name="Zhong S."/>
            <person name="Goodwin S.B."/>
            <person name="Grigoriev I.V."/>
        </authorList>
    </citation>
    <scope>NUCLEOTIDE SEQUENCE [LARGE SCALE GENOMIC DNA]</scope>
    <source>
        <strain evidence="9">28A</strain>
    </source>
</reference>
<evidence type="ECO:0000313" key="8">
    <source>
        <dbReference type="EMBL" id="EOA82317.1"/>
    </source>
</evidence>